<dbReference type="Proteomes" id="UP000644727">
    <property type="component" value="Unassembled WGS sequence"/>
</dbReference>
<dbReference type="EMBL" id="JADEYR010000011">
    <property type="protein sequence ID" value="MBE9404527.1"/>
    <property type="molecule type" value="Genomic_DNA"/>
</dbReference>
<gene>
    <name evidence="2" type="ORF">IOE58_10165</name>
</gene>
<keyword evidence="1" id="KW-1133">Transmembrane helix</keyword>
<dbReference type="Pfam" id="PF10825">
    <property type="entry name" value="DUF2752"/>
    <property type="match status" value="1"/>
</dbReference>
<evidence type="ECO:0000256" key="1">
    <source>
        <dbReference type="SAM" id="Phobius"/>
    </source>
</evidence>
<reference evidence="2 3" key="1">
    <citation type="submission" date="2020-10" db="EMBL/GenBank/DDBJ databases">
        <title>Draft genome and description of Brachybacterium epidermidis sp nov.</title>
        <authorList>
            <person name="Boxberger M."/>
            <person name="La Scola B."/>
        </authorList>
    </citation>
    <scope>NUCLEOTIDE SEQUENCE [LARGE SCALE GENOMIC DNA]</scope>
    <source>
        <strain evidence="2 3">Marseille-Q2903</strain>
    </source>
</reference>
<accession>A0ABR9W255</accession>
<protein>
    <submittedName>
        <fullName evidence="2">DUF2752 domain-containing protein</fullName>
    </submittedName>
</protein>
<proteinExistence type="predicted"/>
<feature type="transmembrane region" description="Helical" evidence="1">
    <location>
        <begin position="120"/>
        <end position="147"/>
    </location>
</feature>
<dbReference type="InterPro" id="IPR021215">
    <property type="entry name" value="DUF2752"/>
</dbReference>
<dbReference type="RefSeq" id="WP_193866275.1">
    <property type="nucleotide sequence ID" value="NZ_JADEYR010000011.1"/>
</dbReference>
<keyword evidence="3" id="KW-1185">Reference proteome</keyword>
<comment type="caution">
    <text evidence="2">The sequence shown here is derived from an EMBL/GenBank/DDBJ whole genome shotgun (WGS) entry which is preliminary data.</text>
</comment>
<evidence type="ECO:0000313" key="2">
    <source>
        <dbReference type="EMBL" id="MBE9404527.1"/>
    </source>
</evidence>
<keyword evidence="1" id="KW-0472">Membrane</keyword>
<organism evidence="2 3">
    <name type="scientific">Brachybacterium epidermidis</name>
    <dbReference type="NCBI Taxonomy" id="2781983"/>
    <lineage>
        <taxon>Bacteria</taxon>
        <taxon>Bacillati</taxon>
        <taxon>Actinomycetota</taxon>
        <taxon>Actinomycetes</taxon>
        <taxon>Micrococcales</taxon>
        <taxon>Dermabacteraceae</taxon>
        <taxon>Brachybacterium</taxon>
    </lineage>
</organism>
<sequence length="154" mass="16323">MTTAVRTDRPRRGPVGAARGPRRAVLPAALVLGGIGTALIVQMVFDPFRTDIPLCVVYHLTGLHCPGCGAIRSVHALLDGDLALALRNNALIIGALPLLALVLVRWALRRMRGLSTPGPSTWMLVTCVALEVLFAVARSLPAVWFLAPVSFVGA</sequence>
<evidence type="ECO:0000313" key="3">
    <source>
        <dbReference type="Proteomes" id="UP000644727"/>
    </source>
</evidence>
<feature type="transmembrane region" description="Helical" evidence="1">
    <location>
        <begin position="24"/>
        <end position="45"/>
    </location>
</feature>
<keyword evidence="1" id="KW-0812">Transmembrane</keyword>
<name>A0ABR9W255_9MICO</name>
<feature type="transmembrane region" description="Helical" evidence="1">
    <location>
        <begin position="90"/>
        <end position="108"/>
    </location>
</feature>